<dbReference type="PANTHER" id="PTHR22888:SF9">
    <property type="entry name" value="CYTOCHROME C OXIDASE SUBUNIT 2"/>
    <property type="match status" value="1"/>
</dbReference>
<dbReference type="Proteomes" id="UP001501508">
    <property type="component" value="Unassembled WGS sequence"/>
</dbReference>
<feature type="transmembrane region" description="Helical" evidence="12">
    <location>
        <begin position="49"/>
        <end position="67"/>
    </location>
</feature>
<evidence type="ECO:0000313" key="15">
    <source>
        <dbReference type="EMBL" id="GAA4447276.1"/>
    </source>
</evidence>
<keyword evidence="7 10" id="KW-0249">Electron transport</keyword>
<dbReference type="Pfam" id="PF00116">
    <property type="entry name" value="COX2"/>
    <property type="match status" value="1"/>
</dbReference>
<keyword evidence="8 12" id="KW-1133">Transmembrane helix</keyword>
<evidence type="ECO:0000256" key="2">
    <source>
        <dbReference type="ARBA" id="ARBA00007866"/>
    </source>
</evidence>
<dbReference type="InterPro" id="IPR011759">
    <property type="entry name" value="Cyt_c_oxidase_su2_TM_dom"/>
</dbReference>
<dbReference type="InterPro" id="IPR036257">
    <property type="entry name" value="Cyt_c_oxidase_su2_TM_sf"/>
</dbReference>
<comment type="function">
    <text evidence="11">Subunits I and II form the functional core of the enzyme complex. Electrons originating in cytochrome c are transferred via heme a and Cu(A) to the binuclear center formed by heme a3 and Cu(B).</text>
</comment>
<dbReference type="Gene3D" id="2.60.40.420">
    <property type="entry name" value="Cupredoxins - blue copper proteins"/>
    <property type="match status" value="1"/>
</dbReference>
<keyword evidence="3 10" id="KW-0813">Transport</keyword>
<evidence type="ECO:0000259" key="13">
    <source>
        <dbReference type="PROSITE" id="PS50857"/>
    </source>
</evidence>
<reference evidence="16" key="1">
    <citation type="journal article" date="2019" name="Int. J. Syst. Evol. Microbiol.">
        <title>The Global Catalogue of Microorganisms (GCM) 10K type strain sequencing project: providing services to taxonomists for standard genome sequencing and annotation.</title>
        <authorList>
            <consortium name="The Broad Institute Genomics Platform"/>
            <consortium name="The Broad Institute Genome Sequencing Center for Infectious Disease"/>
            <person name="Wu L."/>
            <person name="Ma J."/>
        </authorList>
    </citation>
    <scope>NUCLEOTIDE SEQUENCE [LARGE SCALE GENOMIC DNA]</scope>
    <source>
        <strain evidence="16">JCM 31920</strain>
    </source>
</reference>
<evidence type="ECO:0000256" key="11">
    <source>
        <dbReference type="RuleBase" id="RU004024"/>
    </source>
</evidence>
<dbReference type="PRINTS" id="PR01166">
    <property type="entry name" value="CYCOXIDASEII"/>
</dbReference>
<evidence type="ECO:0000256" key="3">
    <source>
        <dbReference type="ARBA" id="ARBA00022448"/>
    </source>
</evidence>
<evidence type="ECO:0000256" key="5">
    <source>
        <dbReference type="ARBA" id="ARBA00022692"/>
    </source>
</evidence>
<evidence type="ECO:0000256" key="6">
    <source>
        <dbReference type="ARBA" id="ARBA00022967"/>
    </source>
</evidence>
<dbReference type="PROSITE" id="PS50999">
    <property type="entry name" value="COX2_TM"/>
    <property type="match status" value="1"/>
</dbReference>
<dbReference type="EMBL" id="BAABEY010000036">
    <property type="protein sequence ID" value="GAA4447276.1"/>
    <property type="molecule type" value="Genomic_DNA"/>
</dbReference>
<dbReference type="RefSeq" id="WP_345032872.1">
    <property type="nucleotide sequence ID" value="NZ_BAABEY010000036.1"/>
</dbReference>
<comment type="catalytic activity">
    <reaction evidence="11">
        <text>4 Fe(II)-[cytochrome c] + O2 + 8 H(+)(in) = 4 Fe(III)-[cytochrome c] + 2 H2O + 4 H(+)(out)</text>
        <dbReference type="Rhea" id="RHEA:11436"/>
        <dbReference type="Rhea" id="RHEA-COMP:10350"/>
        <dbReference type="Rhea" id="RHEA-COMP:14399"/>
        <dbReference type="ChEBI" id="CHEBI:15377"/>
        <dbReference type="ChEBI" id="CHEBI:15378"/>
        <dbReference type="ChEBI" id="CHEBI:15379"/>
        <dbReference type="ChEBI" id="CHEBI:29033"/>
        <dbReference type="ChEBI" id="CHEBI:29034"/>
        <dbReference type="EC" id="7.1.1.9"/>
    </reaction>
</comment>
<accession>A0ABP8MAA8</accession>
<feature type="domain" description="Cytochrome oxidase subunit II transmembrane region profile" evidence="14">
    <location>
        <begin position="66"/>
        <end position="161"/>
    </location>
</feature>
<evidence type="ECO:0000256" key="10">
    <source>
        <dbReference type="RuleBase" id="RU000456"/>
    </source>
</evidence>
<comment type="similarity">
    <text evidence="2 10">Belongs to the cytochrome c oxidase subunit 2 family.</text>
</comment>
<keyword evidence="5 10" id="KW-0812">Transmembrane</keyword>
<dbReference type="Pfam" id="PF02790">
    <property type="entry name" value="COX2_TM"/>
    <property type="match status" value="1"/>
</dbReference>
<comment type="caution">
    <text evidence="15">The sequence shown here is derived from an EMBL/GenBank/DDBJ whole genome shotgun (WGS) entry which is preliminary data.</text>
</comment>
<evidence type="ECO:0000256" key="7">
    <source>
        <dbReference type="ARBA" id="ARBA00022982"/>
    </source>
</evidence>
<keyword evidence="9 12" id="KW-0472">Membrane</keyword>
<dbReference type="PROSITE" id="PS50857">
    <property type="entry name" value="COX2_CUA"/>
    <property type="match status" value="1"/>
</dbReference>
<dbReference type="PANTHER" id="PTHR22888">
    <property type="entry name" value="CYTOCHROME C OXIDASE, SUBUNIT II"/>
    <property type="match status" value="1"/>
</dbReference>
<dbReference type="InterPro" id="IPR045187">
    <property type="entry name" value="CcO_II"/>
</dbReference>
<evidence type="ECO:0000256" key="9">
    <source>
        <dbReference type="ARBA" id="ARBA00023136"/>
    </source>
</evidence>
<gene>
    <name evidence="15" type="ORF">GCM10023091_41880</name>
</gene>
<dbReference type="Gene3D" id="1.10.287.90">
    <property type="match status" value="1"/>
</dbReference>
<dbReference type="EC" id="7.1.1.9" evidence="11"/>
<proteinExistence type="inferred from homology"/>
<keyword evidence="4 10" id="KW-0679">Respiratory chain</keyword>
<keyword evidence="11" id="KW-0479">Metal-binding</keyword>
<comment type="cofactor">
    <cofactor evidence="11">
        <name>Cu cation</name>
        <dbReference type="ChEBI" id="CHEBI:23378"/>
    </cofactor>
    <text evidence="11">Binds a copper A center.</text>
</comment>
<evidence type="ECO:0000259" key="14">
    <source>
        <dbReference type="PROSITE" id="PS50999"/>
    </source>
</evidence>
<dbReference type="SUPFAM" id="SSF49503">
    <property type="entry name" value="Cupredoxins"/>
    <property type="match status" value="1"/>
</dbReference>
<sequence>MELLLVLLVLVAVVLAFLVLGRLSGIIKGLNPSSDSYVEPGQANRVNGMMFLVLLVLGGIAITWSYLHSAKFYLPEASSVHGRRTDDLFWFSMGLLTIPFILVNAVLFIFAWKYQYRKGRSATFYPENHRLELLWTTIPAVVMAVLVLTGWKAWSDITSEAPEDAEVIEITGKQFGWIARYGGVDNNKLGNYDFRLIDAQNEVGIDFSDENSFDDFTNPSELHIPANRPVLLKIRARDVLHSVFIPHMRVKMDAVPGMPTKFWFVADKTTAQMRTETGNPDFKYEIACTEVCGQGHFGMKMVLVVDDEESYQKWVASQQPFLKTYPEYMERVPANLKAKAAKYAGDQQTASAE</sequence>
<name>A0ABP8MAA8_9BACT</name>
<protein>
    <recommendedName>
        <fullName evidence="11">Cytochrome c oxidase subunit 2</fullName>
        <ecNumber evidence="11">7.1.1.9</ecNumber>
    </recommendedName>
</protein>
<feature type="transmembrane region" description="Helical" evidence="12">
    <location>
        <begin position="88"/>
        <end position="112"/>
    </location>
</feature>
<dbReference type="SUPFAM" id="SSF81464">
    <property type="entry name" value="Cytochrome c oxidase subunit II-like, transmembrane region"/>
    <property type="match status" value="1"/>
</dbReference>
<evidence type="ECO:0000256" key="1">
    <source>
        <dbReference type="ARBA" id="ARBA00004141"/>
    </source>
</evidence>
<feature type="domain" description="Cytochrome oxidase subunit II copper A binding" evidence="13">
    <location>
        <begin position="163"/>
        <end position="317"/>
    </location>
</feature>
<organism evidence="15 16">
    <name type="scientific">Ravibacter arvi</name>
    <dbReference type="NCBI Taxonomy" id="2051041"/>
    <lineage>
        <taxon>Bacteria</taxon>
        <taxon>Pseudomonadati</taxon>
        <taxon>Bacteroidota</taxon>
        <taxon>Cytophagia</taxon>
        <taxon>Cytophagales</taxon>
        <taxon>Spirosomataceae</taxon>
        <taxon>Ravibacter</taxon>
    </lineage>
</organism>
<feature type="transmembrane region" description="Helical" evidence="12">
    <location>
        <begin position="132"/>
        <end position="151"/>
    </location>
</feature>
<dbReference type="InterPro" id="IPR002429">
    <property type="entry name" value="CcO_II-like_C"/>
</dbReference>
<keyword evidence="6" id="KW-1278">Translocase</keyword>
<evidence type="ECO:0000256" key="8">
    <source>
        <dbReference type="ARBA" id="ARBA00022989"/>
    </source>
</evidence>
<comment type="subcellular location">
    <subcellularLocation>
        <location evidence="10">Cell membrane</location>
        <topology evidence="10">Multi-pass membrane protein</topology>
    </subcellularLocation>
    <subcellularLocation>
        <location evidence="1">Membrane</location>
        <topology evidence="1">Multi-pass membrane protein</topology>
    </subcellularLocation>
</comment>
<evidence type="ECO:0000313" key="16">
    <source>
        <dbReference type="Proteomes" id="UP001501508"/>
    </source>
</evidence>
<keyword evidence="11" id="KW-0186">Copper</keyword>
<dbReference type="InterPro" id="IPR008972">
    <property type="entry name" value="Cupredoxin"/>
</dbReference>
<keyword evidence="16" id="KW-1185">Reference proteome</keyword>
<evidence type="ECO:0000256" key="12">
    <source>
        <dbReference type="SAM" id="Phobius"/>
    </source>
</evidence>
<evidence type="ECO:0000256" key="4">
    <source>
        <dbReference type="ARBA" id="ARBA00022660"/>
    </source>
</evidence>